<evidence type="ECO:0000256" key="1">
    <source>
        <dbReference type="ARBA" id="ARBA00022676"/>
    </source>
</evidence>
<evidence type="ECO:0000313" key="4">
    <source>
        <dbReference type="Proteomes" id="UP000326509"/>
    </source>
</evidence>
<organism evidence="3 4">
    <name type="scientific">Patiriisocius marinus</name>
    <dbReference type="NCBI Taxonomy" id="1397112"/>
    <lineage>
        <taxon>Bacteria</taxon>
        <taxon>Pseudomonadati</taxon>
        <taxon>Bacteroidota</taxon>
        <taxon>Flavobacteriia</taxon>
        <taxon>Flavobacteriales</taxon>
        <taxon>Flavobacteriaceae</taxon>
        <taxon>Patiriisocius</taxon>
    </lineage>
</organism>
<dbReference type="InterPro" id="IPR002201">
    <property type="entry name" value="Glyco_trans_9"/>
</dbReference>
<dbReference type="PANTHER" id="PTHR30160:SF7">
    <property type="entry name" value="ADP-HEPTOSE--LPS HEPTOSYLTRANSFERASE 2"/>
    <property type="match status" value="1"/>
</dbReference>
<accession>A0A5J4IZD5</accession>
<comment type="caution">
    <text evidence="3">The sequence shown here is derived from an EMBL/GenBank/DDBJ whole genome shotgun (WGS) entry which is preliminary data.</text>
</comment>
<dbReference type="InterPro" id="IPR051199">
    <property type="entry name" value="LPS_LOS_Heptosyltrfase"/>
</dbReference>
<dbReference type="AlphaFoldDB" id="A0A5J4IZD5"/>
<sequence>MIVKQILVIQNKRIGDVLISSVIANNIKKVFPQSEVTYFVYDYTTGVLENNPNIDHIISVQEKVLKKPLELMKMVRRIRKQKFDIIFDPYSKLQSRLICLFSKAETRIGFKRAHKTLKLPFFTHPINFAEHRTKSCGKAIEDRINMIESVFGLENPEYAPKIFLTAEEKKYNPVSEVKKPVIMLGVLGSTPQKSMPYNYIAKIINYITKTYNGTILFNYAPHQKPEAQKIYELCDNKEQINLDIYEDSIRGFIKLMNQCDLLVSNEGGSVHITKALDVPTFTIYSPYVNKEHWCSFEDGNDHDSIHLLEEKPDLFNTFTLEERRKIEENPDALYQKLTPEMILEKLKPFLELHLNTAKK</sequence>
<dbReference type="Gene3D" id="3.40.50.2000">
    <property type="entry name" value="Glycogen Phosphorylase B"/>
    <property type="match status" value="2"/>
</dbReference>
<dbReference type="GO" id="GO:0005829">
    <property type="term" value="C:cytosol"/>
    <property type="evidence" value="ECO:0007669"/>
    <property type="project" value="TreeGrafter"/>
</dbReference>
<keyword evidence="1" id="KW-0328">Glycosyltransferase</keyword>
<dbReference type="CDD" id="cd03789">
    <property type="entry name" value="GT9_LPS_heptosyltransferase"/>
    <property type="match status" value="1"/>
</dbReference>
<dbReference type="SUPFAM" id="SSF53756">
    <property type="entry name" value="UDP-Glycosyltransferase/glycogen phosphorylase"/>
    <property type="match status" value="1"/>
</dbReference>
<dbReference type="Pfam" id="PF01075">
    <property type="entry name" value="Glyco_transf_9"/>
    <property type="match status" value="1"/>
</dbReference>
<keyword evidence="2 3" id="KW-0808">Transferase</keyword>
<evidence type="ECO:0000256" key="2">
    <source>
        <dbReference type="ARBA" id="ARBA00022679"/>
    </source>
</evidence>
<dbReference type="GO" id="GO:0009244">
    <property type="term" value="P:lipopolysaccharide core region biosynthetic process"/>
    <property type="evidence" value="ECO:0007669"/>
    <property type="project" value="TreeGrafter"/>
</dbReference>
<evidence type="ECO:0000313" key="3">
    <source>
        <dbReference type="EMBL" id="GER58921.1"/>
    </source>
</evidence>
<gene>
    <name evidence="3" type="ORF">ULMA_10290</name>
</gene>
<reference evidence="3 4" key="1">
    <citation type="submission" date="2019-08" db="EMBL/GenBank/DDBJ databases">
        <title>Draft genome sequence of Ulvibacter marinus type strain NBRC 109484.</title>
        <authorList>
            <person name="Kawano K."/>
            <person name="Ushijima N."/>
            <person name="Kihara M."/>
            <person name="Itoh H."/>
        </authorList>
    </citation>
    <scope>NUCLEOTIDE SEQUENCE [LARGE SCALE GENOMIC DNA]</scope>
    <source>
        <strain evidence="3 4">NBRC 109484</strain>
    </source>
</reference>
<keyword evidence="4" id="KW-1185">Reference proteome</keyword>
<dbReference type="GO" id="GO:0008713">
    <property type="term" value="F:ADP-heptose-lipopolysaccharide heptosyltransferase activity"/>
    <property type="evidence" value="ECO:0007669"/>
    <property type="project" value="TreeGrafter"/>
</dbReference>
<name>A0A5J4IZD5_9FLAO</name>
<proteinExistence type="predicted"/>
<dbReference type="EMBL" id="BKCG01000002">
    <property type="protein sequence ID" value="GER58921.1"/>
    <property type="molecule type" value="Genomic_DNA"/>
</dbReference>
<dbReference type="PANTHER" id="PTHR30160">
    <property type="entry name" value="TETRAACYLDISACCHARIDE 4'-KINASE-RELATED"/>
    <property type="match status" value="1"/>
</dbReference>
<dbReference type="Proteomes" id="UP000326509">
    <property type="component" value="Unassembled WGS sequence"/>
</dbReference>
<protein>
    <submittedName>
        <fullName evidence="3">ADP-heptose--LPS heptosyltransferase</fullName>
    </submittedName>
</protein>